<reference evidence="8" key="1">
    <citation type="journal article" date="2019" name="Int. J. Syst. Evol. Microbiol.">
        <title>The Global Catalogue of Microorganisms (GCM) 10K type strain sequencing project: providing services to taxonomists for standard genome sequencing and annotation.</title>
        <authorList>
            <consortium name="The Broad Institute Genomics Platform"/>
            <consortium name="The Broad Institute Genome Sequencing Center for Infectious Disease"/>
            <person name="Wu L."/>
            <person name="Ma J."/>
        </authorList>
    </citation>
    <scope>NUCLEOTIDE SEQUENCE [LARGE SCALE GENOMIC DNA]</scope>
    <source>
        <strain evidence="8">KCTC 52042</strain>
    </source>
</reference>
<evidence type="ECO:0000313" key="7">
    <source>
        <dbReference type="EMBL" id="MFD2531468.1"/>
    </source>
</evidence>
<accession>A0ABW5JFH2</accession>
<comment type="similarity">
    <text evidence="5">Belongs to the L2HGDH family.</text>
</comment>
<proteinExistence type="inferred from homology"/>
<dbReference type="EMBL" id="JBHULI010000003">
    <property type="protein sequence ID" value="MFD2531468.1"/>
    <property type="molecule type" value="Genomic_DNA"/>
</dbReference>
<evidence type="ECO:0000256" key="2">
    <source>
        <dbReference type="ARBA" id="ARBA00022630"/>
    </source>
</evidence>
<comment type="caution">
    <text evidence="7">The sequence shown here is derived from an EMBL/GenBank/DDBJ whole genome shotgun (WGS) entry which is preliminary data.</text>
</comment>
<gene>
    <name evidence="7" type="primary">lhgO</name>
    <name evidence="7" type="ORF">ACFSVN_03310</name>
</gene>
<keyword evidence="3" id="KW-0274">FAD</keyword>
<evidence type="ECO:0000256" key="5">
    <source>
        <dbReference type="ARBA" id="ARBA00037941"/>
    </source>
</evidence>
<dbReference type="PANTHER" id="PTHR43104:SF2">
    <property type="entry name" value="L-2-HYDROXYGLUTARATE DEHYDROGENASE, MITOCHONDRIAL"/>
    <property type="match status" value="1"/>
</dbReference>
<evidence type="ECO:0000256" key="4">
    <source>
        <dbReference type="ARBA" id="ARBA00023002"/>
    </source>
</evidence>
<evidence type="ECO:0000313" key="8">
    <source>
        <dbReference type="Proteomes" id="UP001597460"/>
    </source>
</evidence>
<dbReference type="NCBIfam" id="NF008726">
    <property type="entry name" value="PRK11728.1"/>
    <property type="match status" value="1"/>
</dbReference>
<keyword evidence="8" id="KW-1185">Reference proteome</keyword>
<evidence type="ECO:0000259" key="6">
    <source>
        <dbReference type="Pfam" id="PF01266"/>
    </source>
</evidence>
<dbReference type="Proteomes" id="UP001597460">
    <property type="component" value="Unassembled WGS sequence"/>
</dbReference>
<evidence type="ECO:0000256" key="3">
    <source>
        <dbReference type="ARBA" id="ARBA00022827"/>
    </source>
</evidence>
<dbReference type="Pfam" id="PF01266">
    <property type="entry name" value="DAO"/>
    <property type="match status" value="1"/>
</dbReference>
<dbReference type="Gene3D" id="3.50.50.60">
    <property type="entry name" value="FAD/NAD(P)-binding domain"/>
    <property type="match status" value="1"/>
</dbReference>
<dbReference type="InterPro" id="IPR006076">
    <property type="entry name" value="FAD-dep_OxRdtase"/>
</dbReference>
<protein>
    <submittedName>
        <fullName evidence="7">L-2-hydroxyglutarate oxidase</fullName>
        <ecNumber evidence="7">1.1.3.-</ecNumber>
    </submittedName>
</protein>
<sequence length="403" mass="44896">MYDFTIVGAGIVGLSTAYKLSLKYPEAKILVLEKEDRVAAHQTGKNSGVIHSGIYYKPGSYKARNCVDGRHQLVDFCKEHNVAIDVCGKVIVATDESEIPKLQEIFERGLQNEIEGIEMIDTDRLKELEPHVNGVAAIHVPCAGIVDYAGMCKVLMKLLEEGNGRVQFNSAVSNISDKGDEIVIEAGGKNIHSRFLVNCAGLYSDHVARSGGVHSPVKIVPFKGEYYELKPEAEYLVNDLIYPLPNPEFPFLGVHFTRMALGGIECGPNAVFAFKREGYKKLSFNLKETTETFNFPGFWKMARQHWRMGLDEYKRSFSKKAFVKGLQKLIPEVREEHLQVSPSGIRAMALQPNGEILDDFYFEVVDRQIHVLNAPSPAATAGLAIGDEIVKKVEDNFNFPQTD</sequence>
<comment type="cofactor">
    <cofactor evidence="1">
        <name>FAD</name>
        <dbReference type="ChEBI" id="CHEBI:57692"/>
    </cofactor>
</comment>
<keyword evidence="4 7" id="KW-0560">Oxidoreductase</keyword>
<keyword evidence="2" id="KW-0285">Flavoprotein</keyword>
<dbReference type="PANTHER" id="PTHR43104">
    <property type="entry name" value="L-2-HYDROXYGLUTARATE DEHYDROGENASE, MITOCHONDRIAL"/>
    <property type="match status" value="1"/>
</dbReference>
<evidence type="ECO:0000256" key="1">
    <source>
        <dbReference type="ARBA" id="ARBA00001974"/>
    </source>
</evidence>
<dbReference type="InterPro" id="IPR036188">
    <property type="entry name" value="FAD/NAD-bd_sf"/>
</dbReference>
<feature type="domain" description="FAD dependent oxidoreductase" evidence="6">
    <location>
        <begin position="3"/>
        <end position="390"/>
    </location>
</feature>
<dbReference type="Gene3D" id="3.30.9.10">
    <property type="entry name" value="D-Amino Acid Oxidase, subunit A, domain 2"/>
    <property type="match status" value="1"/>
</dbReference>
<name>A0ABW5JFH2_9BACT</name>
<dbReference type="SUPFAM" id="SSF51905">
    <property type="entry name" value="FAD/NAD(P)-binding domain"/>
    <property type="match status" value="1"/>
</dbReference>
<dbReference type="RefSeq" id="WP_390298811.1">
    <property type="nucleotide sequence ID" value="NZ_JBHULI010000003.1"/>
</dbReference>
<dbReference type="EC" id="1.1.3.-" evidence="7"/>
<dbReference type="GO" id="GO:0016491">
    <property type="term" value="F:oxidoreductase activity"/>
    <property type="evidence" value="ECO:0007669"/>
    <property type="project" value="UniProtKB-KW"/>
</dbReference>
<organism evidence="7 8">
    <name type="scientific">Gracilimonas halophila</name>
    <dbReference type="NCBI Taxonomy" id="1834464"/>
    <lineage>
        <taxon>Bacteria</taxon>
        <taxon>Pseudomonadati</taxon>
        <taxon>Balneolota</taxon>
        <taxon>Balneolia</taxon>
        <taxon>Balneolales</taxon>
        <taxon>Balneolaceae</taxon>
        <taxon>Gracilimonas</taxon>
    </lineage>
</organism>